<dbReference type="RefSeq" id="WP_152808283.1">
    <property type="nucleotide sequence ID" value="NZ_WHNW01000001.1"/>
</dbReference>
<dbReference type="Proteomes" id="UP000471298">
    <property type="component" value="Unassembled WGS sequence"/>
</dbReference>
<accession>A0A6N7ETG7</accession>
<reference evidence="2 3" key="1">
    <citation type="submission" date="2019-10" db="EMBL/GenBank/DDBJ databases">
        <title>Cardiobacteriales fam. a chemoheterotrophic member of the order Cardiobacteriales, and proposal of Cardiobacteriales fam. nov.</title>
        <authorList>
            <person name="Wang C."/>
        </authorList>
    </citation>
    <scope>NUCLEOTIDE SEQUENCE [LARGE SCALE GENOMIC DNA]</scope>
    <source>
        <strain evidence="2 3">ML27</strain>
    </source>
</reference>
<evidence type="ECO:0000256" key="1">
    <source>
        <dbReference type="SAM" id="Coils"/>
    </source>
</evidence>
<sequence>MLPFYKLCINYNENQGVQRTSKWCHSVCYRYILQLMTLLMLVAVVMPQNVLAKPIPSDYTRFEVADIQINGDKGTIFITVETLKADADLHWDIKPVAYQLRIKDVTKSNAMLTGTPPVFGGDVTVSARQAAKHRCKEGVTGCVELDFYTIEMPFQVIDDGFYQFDVSYFSDKVESRPYVMFIFDGEITVWELLRNVQMLDEKSLDGIISSAFELVARKKVEKKLPHLVAERDQLRKELTQLSNQLWQQSNLDYKDVEYDVKRKLVRQKEDEIRAKYRPRSRAINAKLEAEYEVQLQRIQTLYEERVGIVPQALVPQPKALAQPLQAGEETLAGIDSDGDGVRDDVQIAIYNRYPNDEEKRNALTLMAIDIQKVVVLGAEGDENKIFSHGLDDKPIQCLDETFGDDGYNELGFIQIIVLNTPERFNASLDFDFALDGSFFTAKNYENPCEQ</sequence>
<name>A0A6N7ETG7_9GAMM</name>
<comment type="caution">
    <text evidence="2">The sequence shown here is derived from an EMBL/GenBank/DDBJ whole genome shotgun (WGS) entry which is preliminary data.</text>
</comment>
<feature type="coiled-coil region" evidence="1">
    <location>
        <begin position="217"/>
        <end position="251"/>
    </location>
</feature>
<proteinExistence type="predicted"/>
<keyword evidence="3" id="KW-1185">Reference proteome</keyword>
<dbReference type="AlphaFoldDB" id="A0A6N7ETG7"/>
<organism evidence="2 3">
    <name type="scientific">Ostreibacterium oceani</name>
    <dbReference type="NCBI Taxonomy" id="2654998"/>
    <lineage>
        <taxon>Bacteria</taxon>
        <taxon>Pseudomonadati</taxon>
        <taxon>Pseudomonadota</taxon>
        <taxon>Gammaproteobacteria</taxon>
        <taxon>Cardiobacteriales</taxon>
        <taxon>Ostreibacteriaceae</taxon>
        <taxon>Ostreibacterium</taxon>
    </lineage>
</organism>
<protein>
    <submittedName>
        <fullName evidence="2">Uncharacterized protein</fullName>
    </submittedName>
</protein>
<dbReference type="InParanoid" id="A0A6N7ETG7"/>
<dbReference type="EMBL" id="WHNW01000001">
    <property type="protein sequence ID" value="MPV85233.1"/>
    <property type="molecule type" value="Genomic_DNA"/>
</dbReference>
<gene>
    <name evidence="2" type="ORF">GCU85_00610</name>
</gene>
<evidence type="ECO:0000313" key="2">
    <source>
        <dbReference type="EMBL" id="MPV85233.1"/>
    </source>
</evidence>
<evidence type="ECO:0000313" key="3">
    <source>
        <dbReference type="Proteomes" id="UP000471298"/>
    </source>
</evidence>
<keyword evidence="1" id="KW-0175">Coiled coil</keyword>